<proteinExistence type="predicted"/>
<sequence length="184" mass="18968">MSRVGQAERVEASGGALSRVLHEAQARQAVTVAAWLRCPTPVDAALVGLVGRPGGSGHPDRAAGADAAGDAGAQAWRTWADEAVVSWAACLPTDPDPAERAVAAVSADPHLEGLPVGFRRLVSPDEHDRRAAVLLRHPDLLAPAAGLRRATLLAALGRDRPLAAWRASGSGLRNESGPRALSGV</sequence>
<evidence type="ECO:0000313" key="1">
    <source>
        <dbReference type="EMBL" id="GGY11112.1"/>
    </source>
</evidence>
<reference evidence="1" key="1">
    <citation type="journal article" date="2014" name="Int. J. Syst. Evol. Microbiol.">
        <title>Complete genome sequence of Corynebacterium casei LMG S-19264T (=DSM 44701T), isolated from a smear-ripened cheese.</title>
        <authorList>
            <consortium name="US DOE Joint Genome Institute (JGI-PGF)"/>
            <person name="Walter F."/>
            <person name="Albersmeier A."/>
            <person name="Kalinowski J."/>
            <person name="Ruckert C."/>
        </authorList>
    </citation>
    <scope>NUCLEOTIDE SEQUENCE</scope>
    <source>
        <strain evidence="1">JCM 4790</strain>
    </source>
</reference>
<comment type="caution">
    <text evidence="1">The sequence shown here is derived from an EMBL/GenBank/DDBJ whole genome shotgun (WGS) entry which is preliminary data.</text>
</comment>
<dbReference type="AlphaFoldDB" id="A0A918P0R3"/>
<keyword evidence="2" id="KW-1185">Reference proteome</keyword>
<dbReference type="EMBL" id="BMVU01000076">
    <property type="protein sequence ID" value="GGY11112.1"/>
    <property type="molecule type" value="Genomic_DNA"/>
</dbReference>
<organism evidence="1 2">
    <name type="scientific">Streptomyces minutiscleroticus</name>
    <dbReference type="NCBI Taxonomy" id="68238"/>
    <lineage>
        <taxon>Bacteria</taxon>
        <taxon>Bacillati</taxon>
        <taxon>Actinomycetota</taxon>
        <taxon>Actinomycetes</taxon>
        <taxon>Kitasatosporales</taxon>
        <taxon>Streptomycetaceae</taxon>
        <taxon>Streptomyces</taxon>
    </lineage>
</organism>
<dbReference type="Proteomes" id="UP000619244">
    <property type="component" value="Unassembled WGS sequence"/>
</dbReference>
<name>A0A918P0R3_9ACTN</name>
<protein>
    <submittedName>
        <fullName evidence="1">Uncharacterized protein</fullName>
    </submittedName>
</protein>
<accession>A0A918P0R3</accession>
<gene>
    <name evidence="1" type="ORF">GCM10010358_74440</name>
</gene>
<evidence type="ECO:0000313" key="2">
    <source>
        <dbReference type="Proteomes" id="UP000619244"/>
    </source>
</evidence>
<reference evidence="1" key="2">
    <citation type="submission" date="2020-09" db="EMBL/GenBank/DDBJ databases">
        <authorList>
            <person name="Sun Q."/>
            <person name="Ohkuma M."/>
        </authorList>
    </citation>
    <scope>NUCLEOTIDE SEQUENCE</scope>
    <source>
        <strain evidence="1">JCM 4790</strain>
    </source>
</reference>